<dbReference type="RefSeq" id="WP_008586793.1">
    <property type="nucleotide sequence ID" value="NZ_CP007035.1"/>
</dbReference>
<dbReference type="eggNOG" id="COG1167">
    <property type="taxonomic scope" value="Bacteria"/>
</dbReference>
<keyword evidence="3" id="KW-0805">Transcription regulation</keyword>
<keyword evidence="5" id="KW-0804">Transcription</keyword>
<reference evidence="7 8" key="1">
    <citation type="submission" date="2013-12" db="EMBL/GenBank/DDBJ databases">
        <authorList>
            <consortium name="DOE Joint Genome Institute"/>
            <person name="Eisen J."/>
            <person name="Huntemann M."/>
            <person name="Han J."/>
            <person name="Chen A."/>
            <person name="Kyrpides N."/>
            <person name="Mavromatis K."/>
            <person name="Markowitz V."/>
            <person name="Palaniappan K."/>
            <person name="Ivanova N."/>
            <person name="Schaumberg A."/>
            <person name="Pati A."/>
            <person name="Liolios K."/>
            <person name="Nordberg H.P."/>
            <person name="Cantor M.N."/>
            <person name="Hua S.X."/>
            <person name="Woyke T."/>
        </authorList>
    </citation>
    <scope>NUCLEOTIDE SEQUENCE [LARGE SCALE GENOMIC DNA]</scope>
    <source>
        <strain evidence="8">DSM 19437</strain>
    </source>
</reference>
<dbReference type="InterPro" id="IPR015424">
    <property type="entry name" value="PyrdxlP-dep_Trfase"/>
</dbReference>
<dbReference type="OrthoDB" id="594134at2"/>
<evidence type="ECO:0000256" key="3">
    <source>
        <dbReference type="ARBA" id="ARBA00023015"/>
    </source>
</evidence>
<keyword evidence="2" id="KW-0663">Pyridoxal phosphate</keyword>
<dbReference type="Proteomes" id="UP000003586">
    <property type="component" value="Chromosome"/>
</dbReference>
<dbReference type="Gene3D" id="1.10.10.10">
    <property type="entry name" value="Winged helix-like DNA-binding domain superfamily/Winged helix DNA-binding domain"/>
    <property type="match status" value="1"/>
</dbReference>
<dbReference type="HOGENOM" id="CLU_017584_0_1_10"/>
<dbReference type="InterPro" id="IPR051446">
    <property type="entry name" value="HTH_trans_reg/aminotransferase"/>
</dbReference>
<protein>
    <submittedName>
        <fullName evidence="7">GntR family transcriptional regulator</fullName>
    </submittedName>
</protein>
<dbReference type="InterPro" id="IPR036390">
    <property type="entry name" value="WH_DNA-bd_sf"/>
</dbReference>
<evidence type="ECO:0000313" key="8">
    <source>
        <dbReference type="Proteomes" id="UP000003586"/>
    </source>
</evidence>
<dbReference type="SUPFAM" id="SSF46785">
    <property type="entry name" value="Winged helix' DNA-binding domain"/>
    <property type="match status" value="1"/>
</dbReference>
<evidence type="ECO:0000256" key="2">
    <source>
        <dbReference type="ARBA" id="ARBA00022898"/>
    </source>
</evidence>
<dbReference type="SUPFAM" id="SSF53383">
    <property type="entry name" value="PLP-dependent transferases"/>
    <property type="match status" value="1"/>
</dbReference>
<dbReference type="GO" id="GO:0003700">
    <property type="term" value="F:DNA-binding transcription factor activity"/>
    <property type="evidence" value="ECO:0007669"/>
    <property type="project" value="InterPro"/>
</dbReference>
<organism evidence="7 8">
    <name type="scientific">Niabella soli DSM 19437</name>
    <dbReference type="NCBI Taxonomy" id="929713"/>
    <lineage>
        <taxon>Bacteria</taxon>
        <taxon>Pseudomonadati</taxon>
        <taxon>Bacteroidota</taxon>
        <taxon>Chitinophagia</taxon>
        <taxon>Chitinophagales</taxon>
        <taxon>Chitinophagaceae</taxon>
        <taxon>Niabella</taxon>
    </lineage>
</organism>
<evidence type="ECO:0000256" key="4">
    <source>
        <dbReference type="ARBA" id="ARBA00023125"/>
    </source>
</evidence>
<dbReference type="AlphaFoldDB" id="W0EZB1"/>
<dbReference type="PROSITE" id="PS50949">
    <property type="entry name" value="HTH_GNTR"/>
    <property type="match status" value="1"/>
</dbReference>
<dbReference type="PANTHER" id="PTHR46577:SF1">
    <property type="entry name" value="HTH-TYPE TRANSCRIPTIONAL REGULATORY PROTEIN GABR"/>
    <property type="match status" value="1"/>
</dbReference>
<dbReference type="KEGG" id="nso:NIASO_14995"/>
<dbReference type="InterPro" id="IPR036388">
    <property type="entry name" value="WH-like_DNA-bd_sf"/>
</dbReference>
<evidence type="ECO:0000256" key="5">
    <source>
        <dbReference type="ARBA" id="ARBA00023163"/>
    </source>
</evidence>
<dbReference type="InterPro" id="IPR015421">
    <property type="entry name" value="PyrdxlP-dep_Trfase_major"/>
</dbReference>
<feature type="domain" description="HTH gntR-type" evidence="6">
    <location>
        <begin position="21"/>
        <end position="89"/>
    </location>
</feature>
<dbReference type="GO" id="GO:0030170">
    <property type="term" value="F:pyridoxal phosphate binding"/>
    <property type="evidence" value="ECO:0007669"/>
    <property type="project" value="InterPro"/>
</dbReference>
<keyword evidence="4" id="KW-0238">DNA-binding</keyword>
<evidence type="ECO:0000256" key="1">
    <source>
        <dbReference type="ARBA" id="ARBA00005384"/>
    </source>
</evidence>
<dbReference type="EMBL" id="CP007035">
    <property type="protein sequence ID" value="AHF16102.1"/>
    <property type="molecule type" value="Genomic_DNA"/>
</dbReference>
<dbReference type="CDD" id="cd00609">
    <property type="entry name" value="AAT_like"/>
    <property type="match status" value="1"/>
</dbReference>
<dbReference type="GO" id="GO:0003677">
    <property type="term" value="F:DNA binding"/>
    <property type="evidence" value="ECO:0007669"/>
    <property type="project" value="UniProtKB-KW"/>
</dbReference>
<dbReference type="STRING" id="929713.NIASO_14995"/>
<dbReference type="PANTHER" id="PTHR46577">
    <property type="entry name" value="HTH-TYPE TRANSCRIPTIONAL REGULATORY PROTEIN GABR"/>
    <property type="match status" value="1"/>
</dbReference>
<accession>W0EZB1</accession>
<dbReference type="InterPro" id="IPR004839">
    <property type="entry name" value="Aminotransferase_I/II_large"/>
</dbReference>
<dbReference type="InterPro" id="IPR000524">
    <property type="entry name" value="Tscrpt_reg_HTH_GntR"/>
</dbReference>
<dbReference type="SMART" id="SM00345">
    <property type="entry name" value="HTH_GNTR"/>
    <property type="match status" value="1"/>
</dbReference>
<sequence>MSSPVVFPWQTLIPVDRDSATAVYLQITHQVINAIQRGYLPGGARLPGTRMMSTLLGVHRKTIIAAYEELDAQGWIYSLPNKGTFVKSEGRENKKKKLGTFPLNQYPSKTGFHFTKSNLLDISVAPGDQPYLFTDGAPDFRLSPTDQLARYYTAALRRKINRRHLGYGSSGTDTFYKIQLSNYLNQSRGLHIAPKNILATRGMEMSMYVAASTLLSKEDVVLVGALSYYKANMIFQQAGAQIKAVPVDKEGVDVEVIERLCKKQKVRMLYLTPHHHYPTTVTLSARRRIELLNLAATYGFIILEDDYEYDFHYQTSPILPLASADEKGMVVYLGSFGKTLAPGFRTGFLVAPENLIAEMQKIQAIIDQQGDSITEQVLGELITEGEIHRHLKKTQKIYQQRRDHFCETLKSQLGNIVSFTLPPGGLAVWTEWDPTLNLLRVSKACSEQGVQLPSFLLYQTQQLTAARLGFGNFTTAEATVVLKLLKTAAQQA</sequence>
<proteinExistence type="inferred from homology"/>
<evidence type="ECO:0000313" key="7">
    <source>
        <dbReference type="EMBL" id="AHF16102.1"/>
    </source>
</evidence>
<dbReference type="Gene3D" id="3.40.640.10">
    <property type="entry name" value="Type I PLP-dependent aspartate aminotransferase-like (Major domain)"/>
    <property type="match status" value="1"/>
</dbReference>
<dbReference type="CDD" id="cd07377">
    <property type="entry name" value="WHTH_GntR"/>
    <property type="match status" value="1"/>
</dbReference>
<name>W0EZB1_9BACT</name>
<comment type="similarity">
    <text evidence="1">In the C-terminal section; belongs to the class-I pyridoxal-phosphate-dependent aminotransferase family.</text>
</comment>
<evidence type="ECO:0000259" key="6">
    <source>
        <dbReference type="PROSITE" id="PS50949"/>
    </source>
</evidence>
<dbReference type="Pfam" id="PF00392">
    <property type="entry name" value="GntR"/>
    <property type="match status" value="1"/>
</dbReference>
<gene>
    <name evidence="7" type="ORF">NIASO_14995</name>
</gene>
<keyword evidence="8" id="KW-1185">Reference proteome</keyword>
<dbReference type="Pfam" id="PF00155">
    <property type="entry name" value="Aminotran_1_2"/>
    <property type="match status" value="1"/>
</dbReference>